<dbReference type="STRING" id="1407055.NITUZ_40227"/>
<dbReference type="Pfam" id="PF09360">
    <property type="entry name" value="zf-CDGSH"/>
    <property type="match status" value="1"/>
</dbReference>
<dbReference type="Gene3D" id="3.40.5.90">
    <property type="entry name" value="CDGSH iron-sulfur domain, mitoNEET-type"/>
    <property type="match status" value="1"/>
</dbReference>
<proteinExistence type="predicted"/>
<comment type="caution">
    <text evidence="6">The sequence shown here is derived from an EMBL/GenBank/DDBJ whole genome shotgun (WGS) entry which is preliminary data.</text>
</comment>
<name>V6ATL9_9ARCH</name>
<dbReference type="InterPro" id="IPR018967">
    <property type="entry name" value="FeS-contain_CDGSH-typ"/>
</dbReference>
<dbReference type="SMART" id="SM00704">
    <property type="entry name" value="ZnF_CDGSH"/>
    <property type="match status" value="1"/>
</dbReference>
<dbReference type="InterPro" id="IPR042216">
    <property type="entry name" value="MitoNEET_CISD"/>
</dbReference>
<evidence type="ECO:0000259" key="5">
    <source>
        <dbReference type="SMART" id="SM00704"/>
    </source>
</evidence>
<feature type="domain" description="Iron-binding zinc finger CDGSH type" evidence="5">
    <location>
        <begin position="17"/>
        <end position="53"/>
    </location>
</feature>
<keyword evidence="3" id="KW-0408">Iron</keyword>
<evidence type="ECO:0000313" key="6">
    <source>
        <dbReference type="EMBL" id="CDI06061.1"/>
    </source>
</evidence>
<keyword evidence="1" id="KW-0001">2Fe-2S</keyword>
<protein>
    <submittedName>
        <fullName evidence="6">Iron sulphur domain-containing, CDGSH-type</fullName>
    </submittedName>
</protein>
<dbReference type="GO" id="GO:0046872">
    <property type="term" value="F:metal ion binding"/>
    <property type="evidence" value="ECO:0007669"/>
    <property type="project" value="UniProtKB-KW"/>
</dbReference>
<dbReference type="GO" id="GO:0051537">
    <property type="term" value="F:2 iron, 2 sulfur cluster binding"/>
    <property type="evidence" value="ECO:0007669"/>
    <property type="project" value="UniProtKB-KW"/>
</dbReference>
<sequence length="72" mass="8083">MNCYYVSVTRIVKKDATSPLEIKVGGESKWICMCGLSENQPFCDGSHKKTAGEEAGKIYFYEKDGTRRQVSI</sequence>
<accession>V6ATL9</accession>
<dbReference type="Proteomes" id="UP000018159">
    <property type="component" value="Unassembled WGS sequence"/>
</dbReference>
<dbReference type="GO" id="GO:0005737">
    <property type="term" value="C:cytoplasm"/>
    <property type="evidence" value="ECO:0007669"/>
    <property type="project" value="UniProtKB-ARBA"/>
</dbReference>
<gene>
    <name evidence="6" type="ORF">NITUZ_40227</name>
</gene>
<evidence type="ECO:0000256" key="2">
    <source>
        <dbReference type="ARBA" id="ARBA00022723"/>
    </source>
</evidence>
<dbReference type="AlphaFoldDB" id="V6ATL9"/>
<evidence type="ECO:0000256" key="4">
    <source>
        <dbReference type="ARBA" id="ARBA00023014"/>
    </source>
</evidence>
<evidence type="ECO:0000313" key="7">
    <source>
        <dbReference type="Proteomes" id="UP000018159"/>
    </source>
</evidence>
<reference evidence="6 7" key="1">
    <citation type="journal article" date="2013" name="PLoS ONE">
        <title>Enrichment and Genome Sequence of the Group I.1a Ammonia-Oxidizing Archaeon ?Ca. Nitrosotenuis uzonensis? Representing a Clade Globally.</title>
        <authorList>
            <person name="Lebedeva E.V."/>
            <person name="Hatzenpichler R."/>
            <person name="Pelletier E."/>
            <person name="Schuster N."/>
            <person name="Hauzmayer S."/>
            <person name="Bulaev A."/>
            <person name="Grigor'eva N.V."/>
            <person name="Galushko A."/>
            <person name="Schmid M."/>
            <person name="Palatinszky M."/>
            <person name="Le Paslier D."/>
            <person name="Daims H."/>
            <person name="Wagner M."/>
        </authorList>
    </citation>
    <scope>NUCLEOTIDE SEQUENCE [LARGE SCALE GENOMIC DNA]</scope>
    <source>
        <strain evidence="6 7">N4</strain>
    </source>
</reference>
<dbReference type="EMBL" id="CBTY010000009">
    <property type="protein sequence ID" value="CDI06061.1"/>
    <property type="molecule type" value="Genomic_DNA"/>
</dbReference>
<organism evidence="6 7">
    <name type="scientific">Candidatus Nitrosotenuis uzonensis</name>
    <dbReference type="NCBI Taxonomy" id="1407055"/>
    <lineage>
        <taxon>Archaea</taxon>
        <taxon>Nitrososphaerota</taxon>
        <taxon>Candidatus Nitrosotenuis</taxon>
    </lineage>
</organism>
<keyword evidence="2" id="KW-0479">Metal-binding</keyword>
<keyword evidence="4" id="KW-0411">Iron-sulfur</keyword>
<keyword evidence="7" id="KW-1185">Reference proteome</keyword>
<evidence type="ECO:0000256" key="3">
    <source>
        <dbReference type="ARBA" id="ARBA00023004"/>
    </source>
</evidence>
<evidence type="ECO:0000256" key="1">
    <source>
        <dbReference type="ARBA" id="ARBA00022714"/>
    </source>
</evidence>